<protein>
    <recommendedName>
        <fullName evidence="4">DUF19 domain-containing protein</fullName>
    </recommendedName>
</protein>
<dbReference type="KEGG" id="lgi:LOTGIDRAFT_228701"/>
<dbReference type="HOGENOM" id="CLU_419965_0_0_1"/>
<dbReference type="EMBL" id="KB202283">
    <property type="protein sequence ID" value="ESO91139.1"/>
    <property type="molecule type" value="Genomic_DNA"/>
</dbReference>
<proteinExistence type="predicted"/>
<sequence length="653" mass="73883">MWSYIILAISTYVLSTVTAQQQPPQEQSQCKTNFKNGFFTCISNFSLDPNEFISLINNQTRAGTPIGTDAVKDKACPIEKEFFQCGSEFMTKLQKSGVCDANSQAGGTPGEEYKAVLMQFLSLMGQFDFICAHPCRKDVLVNLRKCYTTAELDPNLFLSNATAGRGAVIGTKKEDVDQYCLHKDQLLSCMKDERDTCPDAPELLRGINLDIEAMEKGVGILCKHPKVYLSGLQCFANTTKGVEDCAEDQRVEMVNLMYKAANTSMEEAEYYKEFCRIRAKHVGCDLNQWRQKVHPMCNKGVIGLRTEMECGLLPEECKKLEKANLDRFHINIIHLIRLVRKSSEWAAIVQSSAYWRAERVTLVFAFSRIPPSFLYMTSDFIGLGVLQEKIKMWSYYILAICLYILGTITAQQQPNQPDTPQQQSQCRTNFKNGFFECITKYKLDPNEFMSLINNETRAGTPIGTDAAKDKACPIEKEFFQCGTDFMTKLQKSGVCDANSQAGGTPGEEYKAVLMQFLSLMGQFDFICAHPCRKDVLANLKKCYETADLDPDRFLSNETAGRGAVIGAKKEDVDQYCIHKDELLKCMKNERDTCPDAPELLRGINLDIEAMEKGCWYFMSTSRKVDVRMEEVRRPVRCTVLCRYSIHHIFSSMV</sequence>
<name>V4BQH6_LOTGI</name>
<evidence type="ECO:0000313" key="3">
    <source>
        <dbReference type="Proteomes" id="UP000030746"/>
    </source>
</evidence>
<reference evidence="2 3" key="1">
    <citation type="journal article" date="2013" name="Nature">
        <title>Insights into bilaterian evolution from three spiralian genomes.</title>
        <authorList>
            <person name="Simakov O."/>
            <person name="Marletaz F."/>
            <person name="Cho S.J."/>
            <person name="Edsinger-Gonzales E."/>
            <person name="Havlak P."/>
            <person name="Hellsten U."/>
            <person name="Kuo D.H."/>
            <person name="Larsson T."/>
            <person name="Lv J."/>
            <person name="Arendt D."/>
            <person name="Savage R."/>
            <person name="Osoegawa K."/>
            <person name="de Jong P."/>
            <person name="Grimwood J."/>
            <person name="Chapman J.A."/>
            <person name="Shapiro H."/>
            <person name="Aerts A."/>
            <person name="Otillar R.P."/>
            <person name="Terry A.Y."/>
            <person name="Boore J.L."/>
            <person name="Grigoriev I.V."/>
            <person name="Lindberg D.R."/>
            <person name="Seaver E.C."/>
            <person name="Weisblat D.A."/>
            <person name="Putnam N.H."/>
            <person name="Rokhsar D.S."/>
        </authorList>
    </citation>
    <scope>NUCLEOTIDE SEQUENCE [LARGE SCALE GENOMIC DNA]</scope>
</reference>
<feature type="chain" id="PRO_5004719704" description="DUF19 domain-containing protein" evidence="1">
    <location>
        <begin position="20"/>
        <end position="653"/>
    </location>
</feature>
<dbReference type="AlphaFoldDB" id="V4BQH6"/>
<gene>
    <name evidence="2" type="ORF">LOTGIDRAFT_228701</name>
</gene>
<dbReference type="GeneID" id="20247755"/>
<dbReference type="CTD" id="20247755"/>
<dbReference type="RefSeq" id="XP_009057846.1">
    <property type="nucleotide sequence ID" value="XM_009059598.1"/>
</dbReference>
<evidence type="ECO:0000313" key="2">
    <source>
        <dbReference type="EMBL" id="ESO91139.1"/>
    </source>
</evidence>
<feature type="signal peptide" evidence="1">
    <location>
        <begin position="1"/>
        <end position="19"/>
    </location>
</feature>
<accession>V4BQH6</accession>
<keyword evidence="1" id="KW-0732">Signal</keyword>
<organism evidence="2 3">
    <name type="scientific">Lottia gigantea</name>
    <name type="common">Giant owl limpet</name>
    <dbReference type="NCBI Taxonomy" id="225164"/>
    <lineage>
        <taxon>Eukaryota</taxon>
        <taxon>Metazoa</taxon>
        <taxon>Spiralia</taxon>
        <taxon>Lophotrochozoa</taxon>
        <taxon>Mollusca</taxon>
        <taxon>Gastropoda</taxon>
        <taxon>Patellogastropoda</taxon>
        <taxon>Lottioidea</taxon>
        <taxon>Lottiidae</taxon>
        <taxon>Lottia</taxon>
    </lineage>
</organism>
<keyword evidence="3" id="KW-1185">Reference proteome</keyword>
<dbReference type="OrthoDB" id="6058488at2759"/>
<dbReference type="Proteomes" id="UP000030746">
    <property type="component" value="Unassembled WGS sequence"/>
</dbReference>
<evidence type="ECO:0008006" key="4">
    <source>
        <dbReference type="Google" id="ProtNLM"/>
    </source>
</evidence>
<evidence type="ECO:0000256" key="1">
    <source>
        <dbReference type="SAM" id="SignalP"/>
    </source>
</evidence>